<keyword evidence="5" id="KW-1185">Reference proteome</keyword>
<dbReference type="InterPro" id="IPR027038">
    <property type="entry name" value="RanGap"/>
</dbReference>
<dbReference type="SUPFAM" id="SSF52047">
    <property type="entry name" value="RNI-like"/>
    <property type="match status" value="1"/>
</dbReference>
<reference evidence="4 5" key="1">
    <citation type="submission" date="2019-07" db="EMBL/GenBank/DDBJ databases">
        <title>Genomics analysis of Aphanomyces spp. identifies a new class of oomycete effector associated with host adaptation.</title>
        <authorList>
            <person name="Gaulin E."/>
        </authorList>
    </citation>
    <scope>NUCLEOTIDE SEQUENCE [LARGE SCALE GENOMIC DNA]</scope>
    <source>
        <strain evidence="4 5">ATCC 201684</strain>
    </source>
</reference>
<dbReference type="GO" id="GO:0048471">
    <property type="term" value="C:perinuclear region of cytoplasm"/>
    <property type="evidence" value="ECO:0007669"/>
    <property type="project" value="TreeGrafter"/>
</dbReference>
<protein>
    <submittedName>
        <fullName evidence="4">Uncharacterized protein</fullName>
    </submittedName>
</protein>
<gene>
    <name evidence="4" type="ORF">Ae201684_016850</name>
</gene>
<evidence type="ECO:0000256" key="2">
    <source>
        <dbReference type="ARBA" id="ARBA00022614"/>
    </source>
</evidence>
<sequence>MPPRLLATDLMERIGAYLPDYNALVQYLEAFQDDGALESMQVFRHLPDTIDKNDVWPELHIRDVGHLPALAPLAPHFTEVHIHDIYDLDVVGRILSPHNQLHVHGSPNDEAPPPNESLEQWFSRLARLPVVHCDIQELDIAPFVYVLPSIQSLRSLEISYARVDSGEKLFESIATSKLTRLSVSDIDLISGGKAKLTNSMLNHLSVWLSQQPVEELELLHWIIHANQTSVDHFYDTLWSCATLRELTFFDTKLPRLVVERCAQPIQLTYLNLGECDLRDANAVGLAQGLRHSKVETLQLKLNSFGRQGIEAIMSALTESSVSNLSFVCSNLSLASVQAIANHLGLTKLKVLNLYDNEVGAAGIESLMPAVVQSQLEQLNLALCNIDDQAARHLAEKLPSTHLTSLILDYNQITDDGAFSLAEAMVQTPKLAAIGLMENRLTEYGAGQFVERLEGRIPTKLNFADNDFSDTPEMMAFQVDLVEAAASEGHTVLLEDGHRDWWL</sequence>
<dbReference type="GO" id="GO:0005634">
    <property type="term" value="C:nucleus"/>
    <property type="evidence" value="ECO:0007669"/>
    <property type="project" value="TreeGrafter"/>
</dbReference>
<dbReference type="EMBL" id="VJMJ01000270">
    <property type="protein sequence ID" value="KAF0724442.1"/>
    <property type="molecule type" value="Genomic_DNA"/>
</dbReference>
<dbReference type="GO" id="GO:0031267">
    <property type="term" value="F:small GTPase binding"/>
    <property type="evidence" value="ECO:0007669"/>
    <property type="project" value="TreeGrafter"/>
</dbReference>
<dbReference type="Gene3D" id="3.80.10.10">
    <property type="entry name" value="Ribonuclease Inhibitor"/>
    <property type="match status" value="1"/>
</dbReference>
<name>A0A6G0WB22_9STRA</name>
<dbReference type="InterPro" id="IPR032675">
    <property type="entry name" value="LRR_dom_sf"/>
</dbReference>
<dbReference type="VEuPathDB" id="FungiDB:AeMF1_000371"/>
<dbReference type="PANTHER" id="PTHR24113">
    <property type="entry name" value="RAN GTPASE-ACTIVATING PROTEIN 1"/>
    <property type="match status" value="1"/>
</dbReference>
<evidence type="ECO:0000256" key="3">
    <source>
        <dbReference type="ARBA" id="ARBA00022737"/>
    </source>
</evidence>
<keyword evidence="3" id="KW-0677">Repeat</keyword>
<evidence type="ECO:0000313" key="4">
    <source>
        <dbReference type="EMBL" id="KAF0724442.1"/>
    </source>
</evidence>
<dbReference type="GO" id="GO:0005829">
    <property type="term" value="C:cytosol"/>
    <property type="evidence" value="ECO:0007669"/>
    <property type="project" value="TreeGrafter"/>
</dbReference>
<dbReference type="SMART" id="SM00368">
    <property type="entry name" value="LRR_RI"/>
    <property type="match status" value="6"/>
</dbReference>
<keyword evidence="2" id="KW-0433">Leucine-rich repeat</keyword>
<dbReference type="Pfam" id="PF13516">
    <property type="entry name" value="LRR_6"/>
    <property type="match status" value="2"/>
</dbReference>
<comment type="caution">
    <text evidence="4">The sequence shown here is derived from an EMBL/GenBank/DDBJ whole genome shotgun (WGS) entry which is preliminary data.</text>
</comment>
<dbReference type="AlphaFoldDB" id="A0A6G0WB22"/>
<evidence type="ECO:0000313" key="5">
    <source>
        <dbReference type="Proteomes" id="UP000481153"/>
    </source>
</evidence>
<dbReference type="InterPro" id="IPR001611">
    <property type="entry name" value="Leu-rich_rpt"/>
</dbReference>
<dbReference type="GO" id="GO:0005096">
    <property type="term" value="F:GTPase activator activity"/>
    <property type="evidence" value="ECO:0007669"/>
    <property type="project" value="UniProtKB-KW"/>
</dbReference>
<dbReference type="Proteomes" id="UP000481153">
    <property type="component" value="Unassembled WGS sequence"/>
</dbReference>
<accession>A0A6G0WB22</accession>
<keyword evidence="1" id="KW-0343">GTPase activation</keyword>
<evidence type="ECO:0000256" key="1">
    <source>
        <dbReference type="ARBA" id="ARBA00022468"/>
    </source>
</evidence>
<proteinExistence type="predicted"/>
<dbReference type="PANTHER" id="PTHR24113:SF12">
    <property type="entry name" value="RAN GTPASE-ACTIVATING PROTEIN 1"/>
    <property type="match status" value="1"/>
</dbReference>
<organism evidence="4 5">
    <name type="scientific">Aphanomyces euteiches</name>
    <dbReference type="NCBI Taxonomy" id="100861"/>
    <lineage>
        <taxon>Eukaryota</taxon>
        <taxon>Sar</taxon>
        <taxon>Stramenopiles</taxon>
        <taxon>Oomycota</taxon>
        <taxon>Saprolegniomycetes</taxon>
        <taxon>Saprolegniales</taxon>
        <taxon>Verrucalvaceae</taxon>
        <taxon>Aphanomyces</taxon>
    </lineage>
</organism>
<dbReference type="GO" id="GO:0006913">
    <property type="term" value="P:nucleocytoplasmic transport"/>
    <property type="evidence" value="ECO:0007669"/>
    <property type="project" value="TreeGrafter"/>
</dbReference>